<dbReference type="EMBL" id="CP090145">
    <property type="protein sequence ID" value="UOX33894.1"/>
    <property type="molecule type" value="Genomic_DNA"/>
</dbReference>
<keyword evidence="3" id="KW-1185">Reference proteome</keyword>
<reference evidence="2" key="2">
    <citation type="submission" date="2022-04" db="EMBL/GenBank/DDBJ databases">
        <title>Complete Genome Sequence of Flavobacterium sediminilitoris YSM-43, Isolated from a Tidal Sediment.</title>
        <authorList>
            <person name="Lee P.A."/>
        </authorList>
    </citation>
    <scope>NUCLEOTIDE SEQUENCE</scope>
    <source>
        <strain evidence="2">YSM-43</strain>
    </source>
</reference>
<evidence type="ECO:0000313" key="3">
    <source>
        <dbReference type="Proteomes" id="UP000830454"/>
    </source>
</evidence>
<name>A0ABY4HQV7_9FLAO</name>
<feature type="domain" description="Putative auto-transporter adhesin head GIN" evidence="1">
    <location>
        <begin position="51"/>
        <end position="229"/>
    </location>
</feature>
<dbReference type="Proteomes" id="UP000830454">
    <property type="component" value="Chromosome"/>
</dbReference>
<dbReference type="RefSeq" id="WP_246916458.1">
    <property type="nucleotide sequence ID" value="NZ_CP090145.1"/>
</dbReference>
<dbReference type="InterPro" id="IPR021255">
    <property type="entry name" value="DUF2807"/>
</dbReference>
<sequence length="246" mass="26142">MIKLIIQITKVIITVITVLLLQSCVNVEWNSETISGNGKVVTVNRTIAEKFNSVSAQTGLNVIIEQANTVNIEVQADDNLQDHIFTTVKDGVLEVYSDVNIKNAEAKNIYIKTSNLEEIRSSSGANVKSDNKLEFKNLELHSSSGSTILVEVDSDILSCESSSGSSLEVKGKTNILNTESSSGSNINLENLIAQNGKSSSSSGSSTTLNVVNQLKADASSGSSIEFISKPNSLIVDKSSGGSVSQK</sequence>
<dbReference type="Pfam" id="PF10988">
    <property type="entry name" value="DUF2807"/>
    <property type="match status" value="1"/>
</dbReference>
<protein>
    <submittedName>
        <fullName evidence="2">DUF2807 domain-containing protein</fullName>
    </submittedName>
</protein>
<evidence type="ECO:0000313" key="2">
    <source>
        <dbReference type="EMBL" id="UOX33894.1"/>
    </source>
</evidence>
<gene>
    <name evidence="2" type="ORF">LXD69_17905</name>
</gene>
<dbReference type="Gene3D" id="2.160.20.120">
    <property type="match status" value="1"/>
</dbReference>
<accession>A0ABY4HQV7</accession>
<evidence type="ECO:0000259" key="1">
    <source>
        <dbReference type="Pfam" id="PF10988"/>
    </source>
</evidence>
<organism evidence="2 3">
    <name type="scientific">Flavobacterium sediminilitoris</name>
    <dbReference type="NCBI Taxonomy" id="2024526"/>
    <lineage>
        <taxon>Bacteria</taxon>
        <taxon>Pseudomonadati</taxon>
        <taxon>Bacteroidota</taxon>
        <taxon>Flavobacteriia</taxon>
        <taxon>Flavobacteriales</taxon>
        <taxon>Flavobacteriaceae</taxon>
        <taxon>Flavobacterium</taxon>
    </lineage>
</organism>
<dbReference type="PROSITE" id="PS51257">
    <property type="entry name" value="PROKAR_LIPOPROTEIN"/>
    <property type="match status" value="1"/>
</dbReference>
<reference evidence="2" key="1">
    <citation type="submission" date="2021-12" db="EMBL/GenBank/DDBJ databases">
        <authorList>
            <person name="Cha I.-T."/>
            <person name="Lee K.-E."/>
            <person name="Park S.-J."/>
        </authorList>
    </citation>
    <scope>NUCLEOTIDE SEQUENCE</scope>
    <source>
        <strain evidence="2">YSM-43</strain>
    </source>
</reference>
<proteinExistence type="predicted"/>